<dbReference type="EMBL" id="JAGPNK010000040">
    <property type="protein sequence ID" value="KAH7303090.1"/>
    <property type="molecule type" value="Genomic_DNA"/>
</dbReference>
<dbReference type="AlphaFoldDB" id="A0A8K0WJM1"/>
<protein>
    <submittedName>
        <fullName evidence="1">Uncharacterized protein</fullName>
    </submittedName>
</protein>
<dbReference type="OrthoDB" id="6119954at2759"/>
<sequence length="144" mass="15733">MFQYLFDLEQARSALSHVIDAASDDEEALHGRPELGCQEVFAHASLTAWLEARGFRVTPSAPYKELRVNEALCGEYLTEIAALGNKVLLMDDQPSAAGTDMGNVSHNLPSLHSTFAITTVPDVPVHHSDFALASGSMETHLRQR</sequence>
<name>A0A8K0WJM1_9HYPO</name>
<evidence type="ECO:0000313" key="1">
    <source>
        <dbReference type="EMBL" id="KAH7303090.1"/>
    </source>
</evidence>
<organism evidence="1 2">
    <name type="scientific">Stachybotrys elegans</name>
    <dbReference type="NCBI Taxonomy" id="80388"/>
    <lineage>
        <taxon>Eukaryota</taxon>
        <taxon>Fungi</taxon>
        <taxon>Dikarya</taxon>
        <taxon>Ascomycota</taxon>
        <taxon>Pezizomycotina</taxon>
        <taxon>Sordariomycetes</taxon>
        <taxon>Hypocreomycetidae</taxon>
        <taxon>Hypocreales</taxon>
        <taxon>Stachybotryaceae</taxon>
        <taxon>Stachybotrys</taxon>
    </lineage>
</organism>
<dbReference type="InterPro" id="IPR052030">
    <property type="entry name" value="Peptidase_M20/M20A_hydrolases"/>
</dbReference>
<comment type="caution">
    <text evidence="1">The sequence shown here is derived from an EMBL/GenBank/DDBJ whole genome shotgun (WGS) entry which is preliminary data.</text>
</comment>
<accession>A0A8K0WJM1</accession>
<keyword evidence="2" id="KW-1185">Reference proteome</keyword>
<dbReference type="GO" id="GO:0016805">
    <property type="term" value="F:dipeptidase activity"/>
    <property type="evidence" value="ECO:0007669"/>
    <property type="project" value="TreeGrafter"/>
</dbReference>
<evidence type="ECO:0000313" key="2">
    <source>
        <dbReference type="Proteomes" id="UP000813444"/>
    </source>
</evidence>
<dbReference type="PANTHER" id="PTHR30575:SF0">
    <property type="entry name" value="XAA-ARG DIPEPTIDASE"/>
    <property type="match status" value="1"/>
</dbReference>
<proteinExistence type="predicted"/>
<gene>
    <name evidence="1" type="ORF">B0I35DRAFT_485435</name>
</gene>
<dbReference type="Gene3D" id="3.40.630.10">
    <property type="entry name" value="Zn peptidases"/>
    <property type="match status" value="2"/>
</dbReference>
<reference evidence="1" key="1">
    <citation type="journal article" date="2021" name="Nat. Commun.">
        <title>Genetic determinants of endophytism in the Arabidopsis root mycobiome.</title>
        <authorList>
            <person name="Mesny F."/>
            <person name="Miyauchi S."/>
            <person name="Thiergart T."/>
            <person name="Pickel B."/>
            <person name="Atanasova L."/>
            <person name="Karlsson M."/>
            <person name="Huettel B."/>
            <person name="Barry K.W."/>
            <person name="Haridas S."/>
            <person name="Chen C."/>
            <person name="Bauer D."/>
            <person name="Andreopoulos W."/>
            <person name="Pangilinan J."/>
            <person name="LaButti K."/>
            <person name="Riley R."/>
            <person name="Lipzen A."/>
            <person name="Clum A."/>
            <person name="Drula E."/>
            <person name="Henrissat B."/>
            <person name="Kohler A."/>
            <person name="Grigoriev I.V."/>
            <person name="Martin F.M."/>
            <person name="Hacquard S."/>
        </authorList>
    </citation>
    <scope>NUCLEOTIDE SEQUENCE</scope>
    <source>
        <strain evidence="1">MPI-CAGE-CH-0235</strain>
    </source>
</reference>
<dbReference type="Proteomes" id="UP000813444">
    <property type="component" value="Unassembled WGS sequence"/>
</dbReference>
<dbReference type="PANTHER" id="PTHR30575">
    <property type="entry name" value="PEPTIDASE M20"/>
    <property type="match status" value="1"/>
</dbReference>